<evidence type="ECO:0000256" key="4">
    <source>
        <dbReference type="ARBA" id="ARBA00023163"/>
    </source>
</evidence>
<dbReference type="GO" id="GO:0032993">
    <property type="term" value="C:protein-DNA complex"/>
    <property type="evidence" value="ECO:0007669"/>
    <property type="project" value="TreeGrafter"/>
</dbReference>
<evidence type="ECO:0000259" key="5">
    <source>
        <dbReference type="PROSITE" id="PS50931"/>
    </source>
</evidence>
<keyword evidence="2" id="KW-0805">Transcription regulation</keyword>
<keyword evidence="3" id="KW-0238">DNA-binding</keyword>
<dbReference type="InterPro" id="IPR005119">
    <property type="entry name" value="LysR_subst-bd"/>
</dbReference>
<proteinExistence type="inferred from homology"/>
<dbReference type="PROSITE" id="PS50931">
    <property type="entry name" value="HTH_LYSR"/>
    <property type="match status" value="1"/>
</dbReference>
<dbReference type="GO" id="GO:0003700">
    <property type="term" value="F:DNA-binding transcription factor activity"/>
    <property type="evidence" value="ECO:0007669"/>
    <property type="project" value="InterPro"/>
</dbReference>
<dbReference type="Pfam" id="PF00126">
    <property type="entry name" value="HTH_1"/>
    <property type="match status" value="1"/>
</dbReference>
<gene>
    <name evidence="6" type="ORF">EZ444_00855</name>
</gene>
<dbReference type="AlphaFoldDB" id="A0A4R0NIQ9"/>
<evidence type="ECO:0000256" key="3">
    <source>
        <dbReference type="ARBA" id="ARBA00023125"/>
    </source>
</evidence>
<evidence type="ECO:0000313" key="6">
    <source>
        <dbReference type="EMBL" id="TCC99262.1"/>
    </source>
</evidence>
<dbReference type="PRINTS" id="PR00039">
    <property type="entry name" value="HTHLYSR"/>
</dbReference>
<dbReference type="InterPro" id="IPR036390">
    <property type="entry name" value="WH_DNA-bd_sf"/>
</dbReference>
<dbReference type="FunFam" id="1.10.10.10:FF:000001">
    <property type="entry name" value="LysR family transcriptional regulator"/>
    <property type="match status" value="1"/>
</dbReference>
<dbReference type="CDD" id="cd08448">
    <property type="entry name" value="PBP2_LTTR_aromatics_like_2"/>
    <property type="match status" value="1"/>
</dbReference>
<comment type="similarity">
    <text evidence="1">Belongs to the LysR transcriptional regulatory family.</text>
</comment>
<dbReference type="SUPFAM" id="SSF46785">
    <property type="entry name" value="Winged helix' DNA-binding domain"/>
    <property type="match status" value="1"/>
</dbReference>
<feature type="domain" description="HTH lysR-type" evidence="5">
    <location>
        <begin position="5"/>
        <end position="62"/>
    </location>
</feature>
<dbReference type="Proteomes" id="UP000291117">
    <property type="component" value="Unassembled WGS sequence"/>
</dbReference>
<sequence length="304" mass="35244">MSYQIELRHLKYFQILAQELKFRKAAELLFISQPGLSRQIMQMEEIFNVSLFDRSKKKVELTAAGLYLKEEVDFIFNHLETIRRQLDNISQGKETELRIGFLGSAAQKVVPELVLRLNKEYPGIQTILDEMPNRLQVEMLEKDKLDLAFVRLHRLPEGISRHLIHQDTFAMVLPMDHPINEANFNSVRDFSQEQFIFFSSEDSPFYHELITSICEDAGFRPKVFHKSVNALTIFKLVEEGLGVAIVPTSLQYGYSLNVKFIELKNIPQRTELYVAWKESNRNPALKNVVEIVLKGKEDEALKTL</sequence>
<accession>A0A4R0NIQ9</accession>
<protein>
    <submittedName>
        <fullName evidence="6">LysR family transcriptional regulator</fullName>
    </submittedName>
</protein>
<dbReference type="Gene3D" id="3.40.190.10">
    <property type="entry name" value="Periplasmic binding protein-like II"/>
    <property type="match status" value="2"/>
</dbReference>
<comment type="caution">
    <text evidence="6">The sequence shown here is derived from an EMBL/GenBank/DDBJ whole genome shotgun (WGS) entry which is preliminary data.</text>
</comment>
<dbReference type="SUPFAM" id="SSF53850">
    <property type="entry name" value="Periplasmic binding protein-like II"/>
    <property type="match status" value="1"/>
</dbReference>
<name>A0A4R0NIQ9_9SPHI</name>
<keyword evidence="7" id="KW-1185">Reference proteome</keyword>
<evidence type="ECO:0000256" key="2">
    <source>
        <dbReference type="ARBA" id="ARBA00023015"/>
    </source>
</evidence>
<evidence type="ECO:0000256" key="1">
    <source>
        <dbReference type="ARBA" id="ARBA00009437"/>
    </source>
</evidence>
<dbReference type="Pfam" id="PF03466">
    <property type="entry name" value="LysR_substrate"/>
    <property type="match status" value="1"/>
</dbReference>
<organism evidence="6 7">
    <name type="scientific">Pedobacter hiemivivus</name>
    <dbReference type="NCBI Taxonomy" id="2530454"/>
    <lineage>
        <taxon>Bacteria</taxon>
        <taxon>Pseudomonadati</taxon>
        <taxon>Bacteroidota</taxon>
        <taxon>Sphingobacteriia</taxon>
        <taxon>Sphingobacteriales</taxon>
        <taxon>Sphingobacteriaceae</taxon>
        <taxon>Pedobacter</taxon>
    </lineage>
</organism>
<dbReference type="GO" id="GO:0003677">
    <property type="term" value="F:DNA binding"/>
    <property type="evidence" value="ECO:0007669"/>
    <property type="project" value="UniProtKB-KW"/>
</dbReference>
<dbReference type="RefSeq" id="WP_131606289.1">
    <property type="nucleotide sequence ID" value="NZ_SJSM01000001.1"/>
</dbReference>
<dbReference type="PANTHER" id="PTHR30346">
    <property type="entry name" value="TRANSCRIPTIONAL DUAL REGULATOR HCAR-RELATED"/>
    <property type="match status" value="1"/>
</dbReference>
<dbReference type="PANTHER" id="PTHR30346:SF17">
    <property type="entry name" value="LYSR FAMILY TRANSCRIPTIONAL REGULATOR"/>
    <property type="match status" value="1"/>
</dbReference>
<dbReference type="InterPro" id="IPR000847">
    <property type="entry name" value="LysR_HTH_N"/>
</dbReference>
<dbReference type="OrthoDB" id="9803735at2"/>
<reference evidence="6 7" key="1">
    <citation type="submission" date="2019-02" db="EMBL/GenBank/DDBJ databases">
        <title>Pedobacter sp. RP-3-8 sp. nov., isolated from Arctic soil.</title>
        <authorList>
            <person name="Dahal R.H."/>
        </authorList>
    </citation>
    <scope>NUCLEOTIDE SEQUENCE [LARGE SCALE GENOMIC DNA]</scope>
    <source>
        <strain evidence="6 7">RP-3-8</strain>
    </source>
</reference>
<keyword evidence="4" id="KW-0804">Transcription</keyword>
<dbReference type="Gene3D" id="1.10.10.10">
    <property type="entry name" value="Winged helix-like DNA-binding domain superfamily/Winged helix DNA-binding domain"/>
    <property type="match status" value="1"/>
</dbReference>
<dbReference type="InterPro" id="IPR036388">
    <property type="entry name" value="WH-like_DNA-bd_sf"/>
</dbReference>
<evidence type="ECO:0000313" key="7">
    <source>
        <dbReference type="Proteomes" id="UP000291117"/>
    </source>
</evidence>
<dbReference type="EMBL" id="SJSM01000001">
    <property type="protein sequence ID" value="TCC99262.1"/>
    <property type="molecule type" value="Genomic_DNA"/>
</dbReference>